<dbReference type="Gene3D" id="1.10.4100.10">
    <property type="entry name" value="2-methylcitrate dehydratase PrpD"/>
    <property type="match status" value="1"/>
</dbReference>
<organism evidence="4 5">
    <name type="scientific">Limnochorda pilosa</name>
    <dbReference type="NCBI Taxonomy" id="1555112"/>
    <lineage>
        <taxon>Bacteria</taxon>
        <taxon>Bacillati</taxon>
        <taxon>Bacillota</taxon>
        <taxon>Limnochordia</taxon>
        <taxon>Limnochordales</taxon>
        <taxon>Limnochordaceae</taxon>
        <taxon>Limnochorda</taxon>
    </lineage>
</organism>
<dbReference type="InterPro" id="IPR042188">
    <property type="entry name" value="MmgE/PrpD_sf_2"/>
</dbReference>
<evidence type="ECO:0000256" key="1">
    <source>
        <dbReference type="ARBA" id="ARBA00006174"/>
    </source>
</evidence>
<sequence length="460" mass="48745">MLTRATGPGGGGRTSLSEILADFVARTRFDDLPGAVVHEVRRSFLNWLGVTLGAAREEAVRIAARVLAQADPAPQATVVGHRRRLDCAAAALVNGLAAHLYDFDDTHARSILHPSAPIFPTCLALSEHLDLPGEAFITAYVVGSEVADRIAAAVTPWHNEAGWHVTGTVGTFGAAAAASKLLGLSTAQAVHALGLAATQAAGLREMFGSMAKPLHPGKAAWNGLLAASLAREGFTSSLQGLEGRRGFLAVMTPGSNPDALTHDLGRDFEMVKNRYKPYACGVVTHAAIDAAIEARRRGIEAAQVERVEAFVHPLVQELTGKAEPQTGLEGKFSVSHCIAVGLIDGRAGPGAFTDARVRSHDAAELRRKVQLVVDPDMGEEAARLVVRTVDGRQETITVDLATGSLERPMSDRALEEKFRMLVEASVGRERTQALIDAVWSLGAGASMRDLARSIPVVEEP</sequence>
<evidence type="ECO:0000313" key="4">
    <source>
        <dbReference type="EMBL" id="BAS26367.1"/>
    </source>
</evidence>
<dbReference type="Pfam" id="PF19305">
    <property type="entry name" value="MmgE_PrpD_C"/>
    <property type="match status" value="1"/>
</dbReference>
<dbReference type="Pfam" id="PF03972">
    <property type="entry name" value="MmgE_PrpD_N"/>
    <property type="match status" value="1"/>
</dbReference>
<name>A0A0K2SH55_LIMPI</name>
<dbReference type="InterPro" id="IPR036148">
    <property type="entry name" value="MmgE/PrpD_sf"/>
</dbReference>
<dbReference type="PANTHER" id="PTHR16943:SF8">
    <property type="entry name" value="2-METHYLCITRATE DEHYDRATASE"/>
    <property type="match status" value="1"/>
</dbReference>
<evidence type="ECO:0000313" key="5">
    <source>
        <dbReference type="Proteomes" id="UP000065807"/>
    </source>
</evidence>
<dbReference type="SUPFAM" id="SSF103378">
    <property type="entry name" value="2-methylcitrate dehydratase PrpD"/>
    <property type="match status" value="1"/>
</dbReference>
<dbReference type="InterPro" id="IPR042183">
    <property type="entry name" value="MmgE/PrpD_sf_1"/>
</dbReference>
<proteinExistence type="inferred from homology"/>
<dbReference type="PANTHER" id="PTHR16943">
    <property type="entry name" value="2-METHYLCITRATE DEHYDRATASE-RELATED"/>
    <property type="match status" value="1"/>
</dbReference>
<reference evidence="5" key="2">
    <citation type="journal article" date="2016" name="Int. J. Syst. Evol. Microbiol.">
        <title>Complete genome sequence and cell structure of Limnochorda pilosa, a Gram-negative spore-former within the phylum Firmicutes.</title>
        <authorList>
            <person name="Watanabe M."/>
            <person name="Kojima H."/>
            <person name="Fukui M."/>
        </authorList>
    </citation>
    <scope>NUCLEOTIDE SEQUENCE [LARGE SCALE GENOMIC DNA]</scope>
    <source>
        <strain evidence="5">HC45</strain>
    </source>
</reference>
<dbReference type="InterPro" id="IPR045336">
    <property type="entry name" value="MmgE_PrpD_N"/>
</dbReference>
<dbReference type="AlphaFoldDB" id="A0A0K2SH55"/>
<dbReference type="InterPro" id="IPR045337">
    <property type="entry name" value="MmgE_PrpD_C"/>
</dbReference>
<dbReference type="InterPro" id="IPR005656">
    <property type="entry name" value="MmgE_PrpD"/>
</dbReference>
<keyword evidence="5" id="KW-1185">Reference proteome</keyword>
<dbReference type="KEGG" id="lpil:LIP_0510"/>
<dbReference type="Gene3D" id="3.30.1330.120">
    <property type="entry name" value="2-methylcitrate dehydratase PrpD"/>
    <property type="match status" value="1"/>
</dbReference>
<dbReference type="Proteomes" id="UP000065807">
    <property type="component" value="Chromosome"/>
</dbReference>
<evidence type="ECO:0000259" key="2">
    <source>
        <dbReference type="Pfam" id="PF03972"/>
    </source>
</evidence>
<dbReference type="PATRIC" id="fig|1555112.3.peg.532"/>
<feature type="domain" description="MmgE/PrpD C-terminal" evidence="3">
    <location>
        <begin position="278"/>
        <end position="440"/>
    </location>
</feature>
<evidence type="ECO:0000259" key="3">
    <source>
        <dbReference type="Pfam" id="PF19305"/>
    </source>
</evidence>
<dbReference type="GO" id="GO:0016829">
    <property type="term" value="F:lyase activity"/>
    <property type="evidence" value="ECO:0007669"/>
    <property type="project" value="InterPro"/>
</dbReference>
<gene>
    <name evidence="4" type="ORF">LIP_0510</name>
</gene>
<dbReference type="EMBL" id="AP014924">
    <property type="protein sequence ID" value="BAS26367.1"/>
    <property type="molecule type" value="Genomic_DNA"/>
</dbReference>
<comment type="similarity">
    <text evidence="1">Belongs to the PrpD family.</text>
</comment>
<reference evidence="5" key="1">
    <citation type="submission" date="2015-07" db="EMBL/GenBank/DDBJ databases">
        <title>Complete genome sequence and phylogenetic analysis of Limnochorda pilosa.</title>
        <authorList>
            <person name="Watanabe M."/>
            <person name="Kojima H."/>
            <person name="Fukui M."/>
        </authorList>
    </citation>
    <scope>NUCLEOTIDE SEQUENCE [LARGE SCALE GENOMIC DNA]</scope>
    <source>
        <strain evidence="5">HC45</strain>
    </source>
</reference>
<feature type="domain" description="MmgE/PrpD N-terminal" evidence="2">
    <location>
        <begin position="19"/>
        <end position="258"/>
    </location>
</feature>
<dbReference type="STRING" id="1555112.LIP_0510"/>
<protein>
    <submittedName>
        <fullName evidence="4">2-methylcitrate dehydratase</fullName>
    </submittedName>
</protein>
<accession>A0A0K2SH55</accession>